<dbReference type="GO" id="GO:0043548">
    <property type="term" value="F:phosphatidylinositol 3-kinase binding"/>
    <property type="evidence" value="ECO:0007669"/>
    <property type="project" value="InterPro"/>
</dbReference>
<dbReference type="GO" id="GO:0016020">
    <property type="term" value="C:membrane"/>
    <property type="evidence" value="ECO:0007669"/>
    <property type="project" value="UniProtKB-SubCell"/>
</dbReference>
<dbReference type="GO" id="GO:0005102">
    <property type="term" value="F:signaling receptor binding"/>
    <property type="evidence" value="ECO:0007669"/>
    <property type="project" value="InterPro"/>
</dbReference>
<evidence type="ECO:0000256" key="13">
    <source>
        <dbReference type="SAM" id="Phobius"/>
    </source>
</evidence>
<keyword evidence="15" id="KW-1185">Reference proteome</keyword>
<dbReference type="Ensembl" id="ENSGAGT00000023066.1">
    <property type="protein sequence ID" value="ENSGAGP00000020244.1"/>
    <property type="gene ID" value="ENSGAGG00000014934.1"/>
</dbReference>
<evidence type="ECO:0000256" key="8">
    <source>
        <dbReference type="ARBA" id="ARBA00023136"/>
    </source>
</evidence>
<evidence type="ECO:0000256" key="9">
    <source>
        <dbReference type="ARBA" id="ARBA00023157"/>
    </source>
</evidence>
<dbReference type="InterPro" id="IPR009861">
    <property type="entry name" value="HCST"/>
</dbReference>
<dbReference type="Pfam" id="PF07213">
    <property type="entry name" value="DAP10"/>
    <property type="match status" value="1"/>
</dbReference>
<keyword evidence="9" id="KW-1015">Disulfide bond</keyword>
<evidence type="ECO:0000256" key="12">
    <source>
        <dbReference type="ARBA" id="ARBA00031263"/>
    </source>
</evidence>
<organism evidence="14 15">
    <name type="scientific">Gopherus agassizii</name>
    <name type="common">Agassiz's desert tortoise</name>
    <dbReference type="NCBI Taxonomy" id="38772"/>
    <lineage>
        <taxon>Eukaryota</taxon>
        <taxon>Metazoa</taxon>
        <taxon>Chordata</taxon>
        <taxon>Craniata</taxon>
        <taxon>Vertebrata</taxon>
        <taxon>Euteleostomi</taxon>
        <taxon>Archelosauria</taxon>
        <taxon>Testudinata</taxon>
        <taxon>Testudines</taxon>
        <taxon>Cryptodira</taxon>
        <taxon>Durocryptodira</taxon>
        <taxon>Testudinoidea</taxon>
        <taxon>Testudinidae</taxon>
        <taxon>Gopherus</taxon>
    </lineage>
</organism>
<accession>A0A452HYJ0</accession>
<comment type="subcellular location">
    <subcellularLocation>
        <location evidence="1">Membrane</location>
        <topology evidence="1">Single-pass type I membrane protein</topology>
    </subcellularLocation>
</comment>
<keyword evidence="10" id="KW-0325">Glycoprotein</keyword>
<evidence type="ECO:0000256" key="2">
    <source>
        <dbReference type="ARBA" id="ARBA00006724"/>
    </source>
</evidence>
<keyword evidence="4" id="KW-0597">Phosphoprotein</keyword>
<dbReference type="GO" id="GO:0051897">
    <property type="term" value="P:positive regulation of phosphatidylinositol 3-kinase/protein kinase B signal transduction"/>
    <property type="evidence" value="ECO:0007669"/>
    <property type="project" value="InterPro"/>
</dbReference>
<dbReference type="GO" id="GO:0050776">
    <property type="term" value="P:regulation of immune response"/>
    <property type="evidence" value="ECO:0007669"/>
    <property type="project" value="InterPro"/>
</dbReference>
<keyword evidence="8 13" id="KW-0472">Membrane</keyword>
<keyword evidence="6" id="KW-0732">Signal</keyword>
<reference evidence="15" key="1">
    <citation type="journal article" date="2017" name="PLoS ONE">
        <title>The Agassiz's desert tortoise genome provides a resource for the conservation of a threatened species.</title>
        <authorList>
            <person name="Tollis M."/>
            <person name="DeNardo D.F."/>
            <person name="Cornelius J.A."/>
            <person name="Dolby G.A."/>
            <person name="Edwards T."/>
            <person name="Henen B.T."/>
            <person name="Karl A.E."/>
            <person name="Murphy R.W."/>
            <person name="Kusumi K."/>
        </authorList>
    </citation>
    <scope>NUCLEOTIDE SEQUENCE [LARGE SCALE GENOMIC DNA]</scope>
</reference>
<proteinExistence type="inferred from homology"/>
<evidence type="ECO:0000256" key="4">
    <source>
        <dbReference type="ARBA" id="ARBA00022553"/>
    </source>
</evidence>
<dbReference type="AlphaFoldDB" id="A0A452HYJ0"/>
<keyword evidence="7 13" id="KW-1133">Transmembrane helix</keyword>
<keyword evidence="5 13" id="KW-0812">Transmembrane</keyword>
<name>A0A452HYJ0_9SAUR</name>
<comment type="similarity">
    <text evidence="2">Belongs to the DAP10 family.</text>
</comment>
<protein>
    <recommendedName>
        <fullName evidence="3">Hematopoietic cell signal transducer</fullName>
    </recommendedName>
    <alternativeName>
        <fullName evidence="12">DNAX-activation protein 10</fullName>
    </alternativeName>
    <alternativeName>
        <fullName evidence="11">Membrane protein DAP10</fullName>
    </alternativeName>
</protein>
<evidence type="ECO:0000313" key="15">
    <source>
        <dbReference type="Proteomes" id="UP000291020"/>
    </source>
</evidence>
<evidence type="ECO:0000256" key="5">
    <source>
        <dbReference type="ARBA" id="ARBA00022692"/>
    </source>
</evidence>
<feature type="transmembrane region" description="Helical" evidence="13">
    <location>
        <begin position="63"/>
        <end position="83"/>
    </location>
</feature>
<reference evidence="14" key="2">
    <citation type="submission" date="2025-08" db="UniProtKB">
        <authorList>
            <consortium name="Ensembl"/>
        </authorList>
    </citation>
    <scope>IDENTIFICATION</scope>
</reference>
<evidence type="ECO:0000256" key="7">
    <source>
        <dbReference type="ARBA" id="ARBA00022989"/>
    </source>
</evidence>
<sequence length="109" mass="11694">MAGCDPRAVCVCGGTEDGPWQGGRQGGGWAELPREEGSVELLLLPHPLVQTPGWDHGQGSTPVIVGLVIGDLVFTLVLILVVYHCTKRCGKPTDNKDQKVYMNMPGRVN</sequence>
<dbReference type="PANTHER" id="PTHR21409">
    <property type="entry name" value="HEMATOPOIETIC CELL SIGNAL TRANSDUCER"/>
    <property type="match status" value="1"/>
</dbReference>
<dbReference type="Proteomes" id="UP000291020">
    <property type="component" value="Unassembled WGS sequence"/>
</dbReference>
<dbReference type="PANTHER" id="PTHR21409:SF1">
    <property type="entry name" value="HEMATOPOIETIC CELL SIGNAL TRANSDUCER"/>
    <property type="match status" value="1"/>
</dbReference>
<evidence type="ECO:0000256" key="3">
    <source>
        <dbReference type="ARBA" id="ARBA00018050"/>
    </source>
</evidence>
<evidence type="ECO:0000313" key="14">
    <source>
        <dbReference type="Ensembl" id="ENSGAGP00000020244.1"/>
    </source>
</evidence>
<evidence type="ECO:0000256" key="10">
    <source>
        <dbReference type="ARBA" id="ARBA00023180"/>
    </source>
</evidence>
<reference evidence="14" key="3">
    <citation type="submission" date="2025-09" db="UniProtKB">
        <authorList>
            <consortium name="Ensembl"/>
        </authorList>
    </citation>
    <scope>IDENTIFICATION</scope>
</reference>
<evidence type="ECO:0000256" key="6">
    <source>
        <dbReference type="ARBA" id="ARBA00022729"/>
    </source>
</evidence>
<evidence type="ECO:0000256" key="1">
    <source>
        <dbReference type="ARBA" id="ARBA00004479"/>
    </source>
</evidence>
<evidence type="ECO:0000256" key="11">
    <source>
        <dbReference type="ARBA" id="ARBA00031053"/>
    </source>
</evidence>